<dbReference type="CDD" id="cd14844">
    <property type="entry name" value="Zn-DD-carboxypeptidase_like"/>
    <property type="match status" value="1"/>
</dbReference>
<dbReference type="GO" id="GO:0071555">
    <property type="term" value="P:cell wall organization"/>
    <property type="evidence" value="ECO:0007669"/>
    <property type="project" value="UniProtKB-KW"/>
</dbReference>
<evidence type="ECO:0000256" key="10">
    <source>
        <dbReference type="ARBA" id="ARBA00093448"/>
    </source>
</evidence>
<comment type="pathway">
    <text evidence="2">Cell wall biogenesis; cell wall polysaccharide biosynthesis.</text>
</comment>
<keyword evidence="9" id="KW-0961">Cell wall biogenesis/degradation</keyword>
<sequence length="554" mass="57478">MRALKRAGRGAADPTRGSRPCRRGALALMAVLTAVLGSTSGTQDAVANGDTRTISIFHEHTKESASITFKRDGRYDRAALEQLNWLLRDWRLDEPTKMDPRLFDVVWEAHRAVGSQDAIHVVSAYRSPQTNAALRRRSRAVAEHSQHMLGKAMDFYLADVSIDRIRAIGMQMQRGGVGWYPQANSPFVHLDVGSVRSWPRMSHDQLARLFPDGRTVHLPADGRPMPGYDMAKAEILARGGSVMGVSQAIAAADEEDSPNVVGQFFAMLFGGAKPAAPPPPAPVVLSARSGRVRPVALASAQPDEAGTRTAMAYADAAAPSALMPEAAPRQAALRAPDPVPQEAPAALPATPDASVTAAEPDTPEAPETPAKSRLAAAPLPPRRPSEFAGPAIATAAATSIAGTRVVTTTGAVTPTAALAAALVSVPLPPPRPASIHVASADADPAALGAMLRPRLGAVPSLAPAFAGPKAGTDGKLQARMPFTATLPVLLPTKVTAKGVPAHPPLQGTQKAQRGAPPAGHQAAPAGTVAARLHRGATEDGAKTGSSGGSTTARR</sequence>
<keyword evidence="8" id="KW-0482">Metalloprotease</keyword>
<comment type="similarity">
    <text evidence="10">Belongs to the peptidase M15 family.</text>
</comment>
<dbReference type="Gene3D" id="3.30.1380.10">
    <property type="match status" value="1"/>
</dbReference>
<name>A0A8H9C3X0_9HYPH</name>
<dbReference type="AlphaFoldDB" id="A0A8H9C3X0"/>
<feature type="compositionally biased region" description="Low complexity" evidence="12">
    <location>
        <begin position="511"/>
        <end position="526"/>
    </location>
</feature>
<dbReference type="InterPro" id="IPR009045">
    <property type="entry name" value="Zn_M74/Hedgehog-like"/>
</dbReference>
<dbReference type="InterPro" id="IPR010275">
    <property type="entry name" value="MepK"/>
</dbReference>
<keyword evidence="7" id="KW-0862">Zinc</keyword>
<evidence type="ECO:0000256" key="6">
    <source>
        <dbReference type="ARBA" id="ARBA00022801"/>
    </source>
</evidence>
<organism evidence="13 14">
    <name type="scientific">Methylobacterium indicum</name>
    <dbReference type="NCBI Taxonomy" id="1775910"/>
    <lineage>
        <taxon>Bacteria</taxon>
        <taxon>Pseudomonadati</taxon>
        <taxon>Pseudomonadota</taxon>
        <taxon>Alphaproteobacteria</taxon>
        <taxon>Hyphomicrobiales</taxon>
        <taxon>Methylobacteriaceae</taxon>
        <taxon>Methylobacterium</taxon>
    </lineage>
</organism>
<feature type="region of interest" description="Disordered" evidence="12">
    <location>
        <begin position="325"/>
        <end position="387"/>
    </location>
</feature>
<evidence type="ECO:0000256" key="12">
    <source>
        <dbReference type="SAM" id="MobiDB-lite"/>
    </source>
</evidence>
<evidence type="ECO:0000256" key="2">
    <source>
        <dbReference type="ARBA" id="ARBA00004776"/>
    </source>
</evidence>
<dbReference type="EMBL" id="AP024145">
    <property type="protein sequence ID" value="BCM82071.1"/>
    <property type="molecule type" value="Genomic_DNA"/>
</dbReference>
<dbReference type="PANTHER" id="PTHR37425:SF1">
    <property type="entry name" value="OUTER MEMBRANE PROTEIN"/>
    <property type="match status" value="1"/>
</dbReference>
<dbReference type="GO" id="GO:0008237">
    <property type="term" value="F:metallopeptidase activity"/>
    <property type="evidence" value="ECO:0007669"/>
    <property type="project" value="UniProtKB-KW"/>
</dbReference>
<dbReference type="Proteomes" id="UP000663508">
    <property type="component" value="Chromosome"/>
</dbReference>
<evidence type="ECO:0000256" key="1">
    <source>
        <dbReference type="ARBA" id="ARBA00001947"/>
    </source>
</evidence>
<evidence type="ECO:0000256" key="11">
    <source>
        <dbReference type="ARBA" id="ARBA00093666"/>
    </source>
</evidence>
<keyword evidence="5" id="KW-0732">Signal</keyword>
<gene>
    <name evidence="13" type="ORF">mvi_05320</name>
</gene>
<evidence type="ECO:0000313" key="14">
    <source>
        <dbReference type="Proteomes" id="UP000663508"/>
    </source>
</evidence>
<dbReference type="KEGG" id="mind:mvi_05320"/>
<comment type="cofactor">
    <cofactor evidence="1">
        <name>Zn(2+)</name>
        <dbReference type="ChEBI" id="CHEBI:29105"/>
    </cofactor>
</comment>
<dbReference type="RefSeq" id="WP_425312961.1">
    <property type="nucleotide sequence ID" value="NZ_AP024145.1"/>
</dbReference>
<protein>
    <recommendedName>
        <fullName evidence="11">Murein endopeptidase K</fullName>
    </recommendedName>
</protein>
<feature type="region of interest" description="Disordered" evidence="12">
    <location>
        <begin position="499"/>
        <end position="554"/>
    </location>
</feature>
<evidence type="ECO:0000313" key="13">
    <source>
        <dbReference type="EMBL" id="BCM82071.1"/>
    </source>
</evidence>
<evidence type="ECO:0000256" key="7">
    <source>
        <dbReference type="ARBA" id="ARBA00022833"/>
    </source>
</evidence>
<proteinExistence type="inferred from homology"/>
<accession>A0A8H9C3X0</accession>
<dbReference type="PANTHER" id="PTHR37425">
    <property type="match status" value="1"/>
</dbReference>
<feature type="compositionally biased region" description="Low complexity" evidence="12">
    <location>
        <begin position="356"/>
        <end position="377"/>
    </location>
</feature>
<dbReference type="GO" id="GO:0006508">
    <property type="term" value="P:proteolysis"/>
    <property type="evidence" value="ECO:0007669"/>
    <property type="project" value="UniProtKB-KW"/>
</dbReference>
<keyword evidence="6" id="KW-0378">Hydrolase</keyword>
<reference evidence="13" key="1">
    <citation type="submission" date="2020-11" db="EMBL/GenBank/DDBJ databases">
        <title>Complete genome sequence of a novel pathogenic Methylobacterium strain isolated from rice in Vietnam.</title>
        <authorList>
            <person name="Lai K."/>
            <person name="Okazaki S."/>
            <person name="Higashi K."/>
            <person name="Mori H."/>
            <person name="Toyoda A."/>
            <person name="Kurokawa K."/>
        </authorList>
    </citation>
    <scope>NUCLEOTIDE SEQUENCE</scope>
    <source>
        <strain evidence="13">VL1</strain>
    </source>
</reference>
<keyword evidence="4" id="KW-0479">Metal-binding</keyword>
<dbReference type="GO" id="GO:0046872">
    <property type="term" value="F:metal ion binding"/>
    <property type="evidence" value="ECO:0007669"/>
    <property type="project" value="UniProtKB-KW"/>
</dbReference>
<dbReference type="SUPFAM" id="SSF55166">
    <property type="entry name" value="Hedgehog/DD-peptidase"/>
    <property type="match status" value="1"/>
</dbReference>
<evidence type="ECO:0000256" key="4">
    <source>
        <dbReference type="ARBA" id="ARBA00022723"/>
    </source>
</evidence>
<dbReference type="Pfam" id="PF05951">
    <property type="entry name" value="Peptidase_M15_2"/>
    <property type="match status" value="1"/>
</dbReference>
<evidence type="ECO:0000256" key="3">
    <source>
        <dbReference type="ARBA" id="ARBA00022670"/>
    </source>
</evidence>
<evidence type="ECO:0000256" key="5">
    <source>
        <dbReference type="ARBA" id="ARBA00022729"/>
    </source>
</evidence>
<keyword evidence="3" id="KW-0645">Protease</keyword>
<evidence type="ECO:0000256" key="9">
    <source>
        <dbReference type="ARBA" id="ARBA00023316"/>
    </source>
</evidence>
<evidence type="ECO:0000256" key="8">
    <source>
        <dbReference type="ARBA" id="ARBA00023049"/>
    </source>
</evidence>